<keyword evidence="4 6" id="KW-0808">Transferase</keyword>
<evidence type="ECO:0000256" key="4">
    <source>
        <dbReference type="ARBA" id="ARBA00022679"/>
    </source>
</evidence>
<dbReference type="SUPFAM" id="SSF81799">
    <property type="entry name" value="Putative methyltransferase TM0872, insert domain"/>
    <property type="match status" value="1"/>
</dbReference>
<keyword evidence="5 6" id="KW-0949">S-adenosyl-L-methionine</keyword>
<feature type="binding site" evidence="6">
    <location>
        <position position="58"/>
    </location>
    <ligand>
        <name>S-adenosyl-L-methionine</name>
        <dbReference type="ChEBI" id="CHEBI:59789"/>
    </ligand>
</feature>
<evidence type="ECO:0000313" key="7">
    <source>
        <dbReference type="EMBL" id="ROR41602.1"/>
    </source>
</evidence>
<dbReference type="AlphaFoldDB" id="A0AAX1WSR6"/>
<dbReference type="EMBL" id="RJVL01000005">
    <property type="protein sequence ID" value="ROR41602.1"/>
    <property type="molecule type" value="Genomic_DNA"/>
</dbReference>
<dbReference type="Gene3D" id="3.40.50.150">
    <property type="entry name" value="Vaccinia Virus protein VP39"/>
    <property type="match status" value="1"/>
</dbReference>
<feature type="binding site" evidence="6">
    <location>
        <position position="82"/>
    </location>
    <ligand>
        <name>S-adenosyl-L-methionine</name>
        <dbReference type="ChEBI" id="CHEBI:59789"/>
    </ligand>
</feature>
<protein>
    <recommendedName>
        <fullName evidence="6">Ribosomal RNA small subunit methyltransferase H</fullName>
        <ecNumber evidence="6">2.1.1.199</ecNumber>
    </recommendedName>
    <alternativeName>
        <fullName evidence="6">16S rRNA m(4)C1402 methyltransferase</fullName>
    </alternativeName>
    <alternativeName>
        <fullName evidence="6">rRNA (cytosine-N(4)-)-methyltransferase RsmH</fullName>
    </alternativeName>
</protein>
<sequence>MNQPLQHTTVLLDEAVHALLGDGDAPAGTFVDGTFGRGGHSRLILQRLGPQGRLVAFDKDTEAIQAAARITDARFSIRHQGFSHLGELPAASVSGVLLDLGVSSPQIDDPQRGFSFRFDGPLDMRMDTTRGQSVAEWLADAETAQIAEVIRDYGEERFAGPIAKAIVARRTERGPIASTAELADIVAGAVKTREPGQNPATRTFQALRIFINAELEELQQALEGSLRVLRPGGRLVVISFHSLEDRIVKQFIAQHSKEVYDRRAPFAPPQPMRLKALERIKPSTDEVAANARARSAVMRVAERTEVPA</sequence>
<feature type="binding site" evidence="6">
    <location>
        <position position="99"/>
    </location>
    <ligand>
        <name>S-adenosyl-L-methionine</name>
        <dbReference type="ChEBI" id="CHEBI:59789"/>
    </ligand>
</feature>
<dbReference type="EC" id="2.1.1.199" evidence="6"/>
<name>A0AAX1WSR6_9BURK</name>
<dbReference type="NCBIfam" id="TIGR00006">
    <property type="entry name" value="16S rRNA (cytosine(1402)-N(4))-methyltransferase RsmH"/>
    <property type="match status" value="1"/>
</dbReference>
<dbReference type="Proteomes" id="UP000271868">
    <property type="component" value="Unassembled WGS sequence"/>
</dbReference>
<comment type="catalytic activity">
    <reaction evidence="6">
        <text>cytidine(1402) in 16S rRNA + S-adenosyl-L-methionine = N(4)-methylcytidine(1402) in 16S rRNA + S-adenosyl-L-homocysteine + H(+)</text>
        <dbReference type="Rhea" id="RHEA:42928"/>
        <dbReference type="Rhea" id="RHEA-COMP:10286"/>
        <dbReference type="Rhea" id="RHEA-COMP:10287"/>
        <dbReference type="ChEBI" id="CHEBI:15378"/>
        <dbReference type="ChEBI" id="CHEBI:57856"/>
        <dbReference type="ChEBI" id="CHEBI:59789"/>
        <dbReference type="ChEBI" id="CHEBI:74506"/>
        <dbReference type="ChEBI" id="CHEBI:82748"/>
        <dbReference type="EC" id="2.1.1.199"/>
    </reaction>
</comment>
<keyword evidence="8" id="KW-1185">Reference proteome</keyword>
<evidence type="ECO:0000256" key="2">
    <source>
        <dbReference type="ARBA" id="ARBA00022552"/>
    </source>
</evidence>
<feature type="binding site" evidence="6">
    <location>
        <position position="106"/>
    </location>
    <ligand>
        <name>S-adenosyl-L-methionine</name>
        <dbReference type="ChEBI" id="CHEBI:59789"/>
    </ligand>
</feature>
<gene>
    <name evidence="6" type="primary">rsmH</name>
    <name evidence="7" type="ORF">EDC60_2249</name>
</gene>
<evidence type="ECO:0000256" key="5">
    <source>
        <dbReference type="ARBA" id="ARBA00022691"/>
    </source>
</evidence>
<keyword evidence="2 6" id="KW-0698">rRNA processing</keyword>
<feature type="binding site" evidence="6">
    <location>
        <begin position="38"/>
        <end position="40"/>
    </location>
    <ligand>
        <name>S-adenosyl-L-methionine</name>
        <dbReference type="ChEBI" id="CHEBI:59789"/>
    </ligand>
</feature>
<organism evidence="7 8">
    <name type="scientific">Diaphorobacter nitroreducens</name>
    <dbReference type="NCBI Taxonomy" id="164759"/>
    <lineage>
        <taxon>Bacteria</taxon>
        <taxon>Pseudomonadati</taxon>
        <taxon>Pseudomonadota</taxon>
        <taxon>Betaproteobacteria</taxon>
        <taxon>Burkholderiales</taxon>
        <taxon>Comamonadaceae</taxon>
        <taxon>Diaphorobacter</taxon>
    </lineage>
</organism>
<dbReference type="GO" id="GO:0070475">
    <property type="term" value="P:rRNA base methylation"/>
    <property type="evidence" value="ECO:0007669"/>
    <property type="project" value="UniProtKB-UniRule"/>
</dbReference>
<proteinExistence type="inferred from homology"/>
<dbReference type="GO" id="GO:0071424">
    <property type="term" value="F:rRNA (cytosine-N4-)-methyltransferase activity"/>
    <property type="evidence" value="ECO:0007669"/>
    <property type="project" value="UniProtKB-UniRule"/>
</dbReference>
<comment type="function">
    <text evidence="6">Specifically methylates the N4 position of cytidine in position 1402 (C1402) of 16S rRNA.</text>
</comment>
<comment type="similarity">
    <text evidence="1 6">Belongs to the methyltransferase superfamily. RsmH family.</text>
</comment>
<evidence type="ECO:0000256" key="1">
    <source>
        <dbReference type="ARBA" id="ARBA00010396"/>
    </source>
</evidence>
<dbReference type="InterPro" id="IPR023397">
    <property type="entry name" value="SAM-dep_MeTrfase_MraW_recog"/>
</dbReference>
<dbReference type="Gene3D" id="1.10.150.170">
    <property type="entry name" value="Putative methyltransferase TM0872, insert domain"/>
    <property type="match status" value="1"/>
</dbReference>
<accession>A0AAX1WSR6</accession>
<comment type="subcellular location">
    <subcellularLocation>
        <location evidence="6">Cytoplasm</location>
    </subcellularLocation>
</comment>
<comment type="caution">
    <text evidence="7">The sequence shown here is derived from an EMBL/GenBank/DDBJ whole genome shotgun (WGS) entry which is preliminary data.</text>
</comment>
<dbReference type="SUPFAM" id="SSF53335">
    <property type="entry name" value="S-adenosyl-L-methionine-dependent methyltransferases"/>
    <property type="match status" value="1"/>
</dbReference>
<dbReference type="PIRSF" id="PIRSF004486">
    <property type="entry name" value="MraW"/>
    <property type="match status" value="1"/>
</dbReference>
<keyword evidence="6" id="KW-0963">Cytoplasm</keyword>
<evidence type="ECO:0000256" key="3">
    <source>
        <dbReference type="ARBA" id="ARBA00022603"/>
    </source>
</evidence>
<dbReference type="InterPro" id="IPR029063">
    <property type="entry name" value="SAM-dependent_MTases_sf"/>
</dbReference>
<evidence type="ECO:0000313" key="8">
    <source>
        <dbReference type="Proteomes" id="UP000271868"/>
    </source>
</evidence>
<dbReference type="HAMAP" id="MF_01007">
    <property type="entry name" value="16SrRNA_methyltr_H"/>
    <property type="match status" value="1"/>
</dbReference>
<dbReference type="PANTHER" id="PTHR11265">
    <property type="entry name" value="S-ADENOSYL-METHYLTRANSFERASE MRAW"/>
    <property type="match status" value="1"/>
</dbReference>
<dbReference type="Pfam" id="PF01795">
    <property type="entry name" value="Methyltransf_5"/>
    <property type="match status" value="1"/>
</dbReference>
<reference evidence="7 8" key="1">
    <citation type="submission" date="2018-11" db="EMBL/GenBank/DDBJ databases">
        <title>Genomic Encyclopedia of Type Strains, Phase IV (KMG-IV): sequencing the most valuable type-strain genomes for metagenomic binning, comparative biology and taxonomic classification.</title>
        <authorList>
            <person name="Goeker M."/>
        </authorList>
    </citation>
    <scope>NUCLEOTIDE SEQUENCE [LARGE SCALE GENOMIC DNA]</scope>
    <source>
        <strain evidence="7 8">DSM 15985</strain>
    </source>
</reference>
<keyword evidence="3 6" id="KW-0489">Methyltransferase</keyword>
<dbReference type="InterPro" id="IPR002903">
    <property type="entry name" value="RsmH"/>
</dbReference>
<dbReference type="GO" id="GO:0005737">
    <property type="term" value="C:cytoplasm"/>
    <property type="evidence" value="ECO:0007669"/>
    <property type="project" value="UniProtKB-SubCell"/>
</dbReference>
<evidence type="ECO:0000256" key="6">
    <source>
        <dbReference type="HAMAP-Rule" id="MF_01007"/>
    </source>
</evidence>
<dbReference type="PANTHER" id="PTHR11265:SF0">
    <property type="entry name" value="12S RRNA N4-METHYLCYTIDINE METHYLTRANSFERASE"/>
    <property type="match status" value="1"/>
</dbReference>
<dbReference type="RefSeq" id="WP_123676124.1">
    <property type="nucleotide sequence ID" value="NZ_DAMASD010000001.1"/>
</dbReference>